<proteinExistence type="predicted"/>
<reference evidence="2" key="1">
    <citation type="submission" date="2022-10" db="EMBL/GenBank/DDBJ databases">
        <title>Genome assembly of Pristionchus species.</title>
        <authorList>
            <person name="Yoshida K."/>
            <person name="Sommer R.J."/>
        </authorList>
    </citation>
    <scope>NUCLEOTIDE SEQUENCE [LARGE SCALE GENOMIC DNA]</scope>
    <source>
        <strain evidence="2">RS5460</strain>
    </source>
</reference>
<protein>
    <submittedName>
        <fullName evidence="1">Uncharacterized protein</fullName>
    </submittedName>
</protein>
<organism evidence="1 2">
    <name type="scientific">Pristionchus mayeri</name>
    <dbReference type="NCBI Taxonomy" id="1317129"/>
    <lineage>
        <taxon>Eukaryota</taxon>
        <taxon>Metazoa</taxon>
        <taxon>Ecdysozoa</taxon>
        <taxon>Nematoda</taxon>
        <taxon>Chromadorea</taxon>
        <taxon>Rhabditida</taxon>
        <taxon>Rhabditina</taxon>
        <taxon>Diplogasteromorpha</taxon>
        <taxon>Diplogasteroidea</taxon>
        <taxon>Neodiplogasteridae</taxon>
        <taxon>Pristionchus</taxon>
    </lineage>
</organism>
<evidence type="ECO:0000313" key="1">
    <source>
        <dbReference type="EMBL" id="GMR50694.1"/>
    </source>
</evidence>
<comment type="caution">
    <text evidence="1">The sequence shown here is derived from an EMBL/GenBank/DDBJ whole genome shotgun (WGS) entry which is preliminary data.</text>
</comment>
<dbReference type="AlphaFoldDB" id="A0AAN5CV08"/>
<dbReference type="EMBL" id="BTRK01000004">
    <property type="protein sequence ID" value="GMR50694.1"/>
    <property type="molecule type" value="Genomic_DNA"/>
</dbReference>
<name>A0AAN5CV08_9BILA</name>
<evidence type="ECO:0000313" key="2">
    <source>
        <dbReference type="Proteomes" id="UP001328107"/>
    </source>
</evidence>
<feature type="non-terminal residue" evidence="1">
    <location>
        <position position="62"/>
    </location>
</feature>
<dbReference type="Proteomes" id="UP001328107">
    <property type="component" value="Unassembled WGS sequence"/>
</dbReference>
<gene>
    <name evidence="1" type="ORF">PMAYCL1PPCAC_20889</name>
</gene>
<accession>A0AAN5CV08</accession>
<keyword evidence="2" id="KW-1185">Reference proteome</keyword>
<feature type="non-terminal residue" evidence="1">
    <location>
        <position position="1"/>
    </location>
</feature>
<sequence>SIIEIASRTKEIALFMRRGQLYDPGAFFTQLDSLAFTFIQIVDPTSSLPRSYWKNFFNEVIN</sequence>